<dbReference type="Proteomes" id="UP001189429">
    <property type="component" value="Unassembled WGS sequence"/>
</dbReference>
<comment type="caution">
    <text evidence="4">The sequence shown here is derived from an EMBL/GenBank/DDBJ whole genome shotgun (WGS) entry which is preliminary data.</text>
</comment>
<organism evidence="4 5">
    <name type="scientific">Prorocentrum cordatum</name>
    <dbReference type="NCBI Taxonomy" id="2364126"/>
    <lineage>
        <taxon>Eukaryota</taxon>
        <taxon>Sar</taxon>
        <taxon>Alveolata</taxon>
        <taxon>Dinophyceae</taxon>
        <taxon>Prorocentrales</taxon>
        <taxon>Prorocentraceae</taxon>
        <taxon>Prorocentrum</taxon>
    </lineage>
</organism>
<evidence type="ECO:0000313" key="5">
    <source>
        <dbReference type="Proteomes" id="UP001189429"/>
    </source>
</evidence>
<evidence type="ECO:0000256" key="1">
    <source>
        <dbReference type="ARBA" id="ARBA00022574"/>
    </source>
</evidence>
<proteinExistence type="predicted"/>
<dbReference type="EMBL" id="CAUYUJ010003526">
    <property type="protein sequence ID" value="CAK0805676.1"/>
    <property type="molecule type" value="Genomic_DNA"/>
</dbReference>
<accession>A0ABN9QI46</accession>
<gene>
    <name evidence="4" type="ORF">PCOR1329_LOCUS12137</name>
</gene>
<dbReference type="InterPro" id="IPR039857">
    <property type="entry name" value="Ift122/121"/>
</dbReference>
<evidence type="ECO:0000313" key="4">
    <source>
        <dbReference type="EMBL" id="CAK0805676.1"/>
    </source>
</evidence>
<dbReference type="PANTHER" id="PTHR12764:SF4">
    <property type="entry name" value="INTRAFLAGELLAR TRANSPORT PROTEIN 122 HOMOLOG"/>
    <property type="match status" value="1"/>
</dbReference>
<feature type="domain" description="IFT122 second beta-propeller" evidence="3">
    <location>
        <begin position="1"/>
        <end position="83"/>
    </location>
</feature>
<protein>
    <recommendedName>
        <fullName evidence="3">IFT122 second beta-propeller domain-containing protein</fullName>
    </recommendedName>
</protein>
<keyword evidence="1" id="KW-0853">WD repeat</keyword>
<feature type="non-terminal residue" evidence="4">
    <location>
        <position position="94"/>
    </location>
</feature>
<reference evidence="4" key="1">
    <citation type="submission" date="2023-10" db="EMBL/GenBank/DDBJ databases">
        <authorList>
            <person name="Chen Y."/>
            <person name="Shah S."/>
            <person name="Dougan E. K."/>
            <person name="Thang M."/>
            <person name="Chan C."/>
        </authorList>
    </citation>
    <scope>NUCLEOTIDE SEQUENCE [LARGE SCALE GENOMIC DNA]</scope>
</reference>
<dbReference type="Pfam" id="PF23377">
    <property type="entry name" value="Beta-prop_IFT122_2nd"/>
    <property type="match status" value="1"/>
</dbReference>
<dbReference type="PANTHER" id="PTHR12764">
    <property type="entry name" value="WD REPEAT DOMAIN-RELATED"/>
    <property type="match status" value="1"/>
</dbReference>
<keyword evidence="2" id="KW-0677">Repeat</keyword>
<evidence type="ECO:0000256" key="2">
    <source>
        <dbReference type="ARBA" id="ARBA00022737"/>
    </source>
</evidence>
<keyword evidence="5" id="KW-1185">Reference proteome</keyword>
<evidence type="ECO:0000259" key="3">
    <source>
        <dbReference type="Pfam" id="PF23377"/>
    </source>
</evidence>
<dbReference type="InterPro" id="IPR056152">
    <property type="entry name" value="Beta-prop_IFT122_2nd"/>
</dbReference>
<name>A0ABN9QI46_9DINO</name>
<sequence>MTDVIIQHLVTEQKVRIRCKDYVKKIAVYRDRLAVQLPDKVLIYEVSHDDPVDMHYKNIEKIKQKFVCSLLVVTTCHIILCQEPWRQADCVCEA</sequence>